<dbReference type="EMBL" id="FSRL01000001">
    <property type="protein sequence ID" value="SIN75072.1"/>
    <property type="molecule type" value="Genomic_DNA"/>
</dbReference>
<gene>
    <name evidence="2" type="ORF">SAMN05444002_0080</name>
</gene>
<accession>A0A1N6DWC8</accession>
<dbReference type="Proteomes" id="UP000184932">
    <property type="component" value="Unassembled WGS sequence"/>
</dbReference>
<feature type="transmembrane region" description="Helical" evidence="1">
    <location>
        <begin position="6"/>
        <end position="33"/>
    </location>
</feature>
<feature type="transmembrane region" description="Helical" evidence="1">
    <location>
        <begin position="45"/>
        <end position="68"/>
    </location>
</feature>
<dbReference type="STRING" id="1217970.SAMN05444002_0080"/>
<name>A0A1N6DWC8_9RHOB</name>
<sequence>MSIAALYVAPILAGSWGAGWDAVAGFAAVFFLFNLAMERVPREPLLALASAGVVAVLALVLVGLGWGARGLFGIDEIRPWWPWGLMALAAILLSRLAFPPKLAREIDALLDRALTEVQAAGARPEGAANRPPAPHSGTIDAEALARMSSALDDLPATAASDEVARIVLPLSDQASPGALFEAALARAAAHPCPRDHAALHWAAVNDEAIALCTGQQQLARAWAVFVAANDHEALCRFSGATIRLILDDPFAWRDMPQGGEIIRVAMAVEAANPRLGEELAGLGKAMLDLEREADA</sequence>
<reference evidence="3" key="1">
    <citation type="submission" date="2016-11" db="EMBL/GenBank/DDBJ databases">
        <authorList>
            <person name="Varghese N."/>
            <person name="Submissions S."/>
        </authorList>
    </citation>
    <scope>NUCLEOTIDE SEQUENCE [LARGE SCALE GENOMIC DNA]</scope>
    <source>
        <strain evidence="3">DSM 29440</strain>
    </source>
</reference>
<keyword evidence="3" id="KW-1185">Reference proteome</keyword>
<evidence type="ECO:0000313" key="2">
    <source>
        <dbReference type="EMBL" id="SIN75072.1"/>
    </source>
</evidence>
<keyword evidence="1" id="KW-0472">Membrane</keyword>
<dbReference type="AlphaFoldDB" id="A0A1N6DWC8"/>
<feature type="transmembrane region" description="Helical" evidence="1">
    <location>
        <begin position="80"/>
        <end position="98"/>
    </location>
</feature>
<organism evidence="2 3">
    <name type="scientific">Vannielia litorea</name>
    <dbReference type="NCBI Taxonomy" id="1217970"/>
    <lineage>
        <taxon>Bacteria</taxon>
        <taxon>Pseudomonadati</taxon>
        <taxon>Pseudomonadota</taxon>
        <taxon>Alphaproteobacteria</taxon>
        <taxon>Rhodobacterales</taxon>
        <taxon>Paracoccaceae</taxon>
        <taxon>Vannielia</taxon>
    </lineage>
</organism>
<evidence type="ECO:0000256" key="1">
    <source>
        <dbReference type="SAM" id="Phobius"/>
    </source>
</evidence>
<evidence type="ECO:0000313" key="3">
    <source>
        <dbReference type="Proteomes" id="UP000184932"/>
    </source>
</evidence>
<keyword evidence="1" id="KW-0812">Transmembrane</keyword>
<keyword evidence="1" id="KW-1133">Transmembrane helix</keyword>
<proteinExistence type="predicted"/>
<protein>
    <submittedName>
        <fullName evidence="2">Uncharacterized protein</fullName>
    </submittedName>
</protein>